<evidence type="ECO:0000313" key="1">
    <source>
        <dbReference type="EMBL" id="UGL61953.1"/>
    </source>
</evidence>
<gene>
    <name evidence="1" type="primary">70</name>
    <name evidence="1" type="ORF">SEA_EASTWEST_70</name>
</gene>
<accession>A0AAE8YK78</accession>
<evidence type="ECO:0000313" key="2">
    <source>
        <dbReference type="Proteomes" id="UP000827897"/>
    </source>
</evidence>
<protein>
    <submittedName>
        <fullName evidence="1">Uncharacterized protein</fullName>
    </submittedName>
</protein>
<dbReference type="EMBL" id="OK999980">
    <property type="protein sequence ID" value="UGL61953.1"/>
    <property type="molecule type" value="Genomic_DNA"/>
</dbReference>
<organism evidence="1 2">
    <name type="scientific">Arthrobacter phage EastWest</name>
    <dbReference type="NCBI Taxonomy" id="2894292"/>
    <lineage>
        <taxon>Viruses</taxon>
        <taxon>Duplodnaviria</taxon>
        <taxon>Heunggongvirae</taxon>
        <taxon>Uroviricota</taxon>
        <taxon>Caudoviricetes</taxon>
        <taxon>Berryhillviridae</taxon>
        <taxon>Eastwestvirus</taxon>
        <taxon>Eastwestvirus eastwest</taxon>
    </lineage>
</organism>
<name>A0AAE8YK78_9CAUD</name>
<reference evidence="1" key="1">
    <citation type="submission" date="2021-10" db="EMBL/GenBank/DDBJ databases">
        <authorList>
            <person name="Valenzuela N."/>
            <person name="Pablo J."/>
            <person name="Strother B."/>
            <person name="Cravalho Y."/>
            <person name="Barto Z."/>
            <person name="Kane C."/>
            <person name="Chong R.A."/>
            <person name="Kawasaki K."/>
            <person name="Cruz S."/>
            <person name="Porter M.L."/>
            <person name="Pearce R."/>
            <person name="Hohenstein G."/>
            <person name="Li K."/>
            <person name="Kaniho J."/>
            <person name="Sadones M."/>
            <person name="Hamlin F."/>
            <person name="Daniels M."/>
            <person name="McKee K."/>
            <person name="Reed F."/>
            <person name="Donachie S."/>
            <person name="Bollivar D.W."/>
            <person name="Garlena R.A."/>
            <person name="Russell D.A."/>
            <person name="Jacobs-Sera D."/>
            <person name="Hatfull G.F."/>
        </authorList>
    </citation>
    <scope>NUCLEOTIDE SEQUENCE</scope>
</reference>
<sequence length="71" mass="8148">MTSLGSFLSGVQLLNERPDEEHVELQLLGRSYFVTQAEIERVRSLPDAAEMRAKIERYTALLSNVVKQREQ</sequence>
<keyword evidence="2" id="KW-1185">Reference proteome</keyword>
<proteinExistence type="predicted"/>
<dbReference type="Proteomes" id="UP000827897">
    <property type="component" value="Segment"/>
</dbReference>